<dbReference type="KEGG" id="ttf:THTE_4286"/>
<evidence type="ECO:0000313" key="3">
    <source>
        <dbReference type="Proteomes" id="UP000215086"/>
    </source>
</evidence>
<protein>
    <submittedName>
        <fullName evidence="2">DNA double-strand break repair protein Mre11</fullName>
    </submittedName>
</protein>
<sequence length="401" mass="44353">MRNSILHLADLHLGAAPQPEIDERYRSHLLAARHDLLDRLATWIARPDCPVGLVLIAGDLFDEYAPAADLVASVRTALGKIAQVVPVITVPGNHDEFSYAQCVYRQPGWPGFLVNTPHPEVVWRGDLVGRQCAVVSAAYQAGKVPPGHKLTLPSRKDILPTNPDDALLIGLFHATVADYFPPHVIESERCFWISHREAAELGYDYLALGHIHSRREWLARRCVAHYPGPPVGPRLSDPGSGCFSLVRWDHGQLRIESLSEAGLLGCAWKILEIHVRPDETAEQLGERIVRQCGDGPSENSVTWIHGVRLTGHTLCPDLVEQLKKFLCEKALPCVVTAEGLEQLVSPDIEALAAEESLVGYFVRQWQEWKQKGNVAAQESTAVLHEGLLALGWRRTEGRSNS</sequence>
<name>A0A286RLW1_9BACT</name>
<organism evidence="2 3">
    <name type="scientific">Thermogutta terrifontis</name>
    <dbReference type="NCBI Taxonomy" id="1331910"/>
    <lineage>
        <taxon>Bacteria</taxon>
        <taxon>Pseudomonadati</taxon>
        <taxon>Planctomycetota</taxon>
        <taxon>Planctomycetia</taxon>
        <taxon>Pirellulales</taxon>
        <taxon>Thermoguttaceae</taxon>
        <taxon>Thermogutta</taxon>
    </lineage>
</organism>
<dbReference type="AlphaFoldDB" id="A0A286RLW1"/>
<dbReference type="SUPFAM" id="SSF56300">
    <property type="entry name" value="Metallo-dependent phosphatases"/>
    <property type="match status" value="1"/>
</dbReference>
<dbReference type="Gene3D" id="3.60.21.10">
    <property type="match status" value="1"/>
</dbReference>
<dbReference type="InterPro" id="IPR004843">
    <property type="entry name" value="Calcineurin-like_PHP"/>
</dbReference>
<dbReference type="OrthoDB" id="9773856at2"/>
<dbReference type="EMBL" id="CP018477">
    <property type="protein sequence ID" value="ASV76887.1"/>
    <property type="molecule type" value="Genomic_DNA"/>
</dbReference>
<reference evidence="2 3" key="1">
    <citation type="journal article" name="Front. Microbiol.">
        <title>Sugar Metabolism of the First Thermophilic Planctomycete Thermogutta terrifontis: Comparative Genomic and Transcriptomic Approaches.</title>
        <authorList>
            <person name="Elcheninov A.G."/>
            <person name="Menzel P."/>
            <person name="Gudbergsdottir S.R."/>
            <person name="Slesarev A.I."/>
            <person name="Kadnikov V.V."/>
            <person name="Krogh A."/>
            <person name="Bonch-Osmolovskaya E.A."/>
            <person name="Peng X."/>
            <person name="Kublanov I.V."/>
        </authorList>
    </citation>
    <scope>NUCLEOTIDE SEQUENCE [LARGE SCALE GENOMIC DNA]</scope>
    <source>
        <strain evidence="2 3">R1</strain>
    </source>
</reference>
<dbReference type="Proteomes" id="UP000215086">
    <property type="component" value="Chromosome"/>
</dbReference>
<evidence type="ECO:0000313" key="2">
    <source>
        <dbReference type="EMBL" id="ASV76887.1"/>
    </source>
</evidence>
<dbReference type="PANTHER" id="PTHR30337">
    <property type="entry name" value="COMPONENT OF ATP-DEPENDENT DSDNA EXONUCLEASE"/>
    <property type="match status" value="1"/>
</dbReference>
<dbReference type="PANTHER" id="PTHR30337:SF7">
    <property type="entry name" value="PHOSPHOESTERASE"/>
    <property type="match status" value="1"/>
</dbReference>
<dbReference type="GO" id="GO:0016787">
    <property type="term" value="F:hydrolase activity"/>
    <property type="evidence" value="ECO:0007669"/>
    <property type="project" value="InterPro"/>
</dbReference>
<keyword evidence="3" id="KW-1185">Reference proteome</keyword>
<dbReference type="Pfam" id="PF00149">
    <property type="entry name" value="Metallophos"/>
    <property type="match status" value="1"/>
</dbReference>
<feature type="domain" description="Calcineurin-like phosphoesterase" evidence="1">
    <location>
        <begin position="5"/>
        <end position="213"/>
    </location>
</feature>
<accession>A0A286RLW1</accession>
<gene>
    <name evidence="2" type="ORF">THTE_4286</name>
</gene>
<evidence type="ECO:0000259" key="1">
    <source>
        <dbReference type="Pfam" id="PF00149"/>
    </source>
</evidence>
<dbReference type="RefSeq" id="WP_095416568.1">
    <property type="nucleotide sequence ID" value="NZ_CP018477.1"/>
</dbReference>
<proteinExistence type="predicted"/>
<dbReference type="InterPro" id="IPR050535">
    <property type="entry name" value="DNA_Repair-Maintenance_Comp"/>
</dbReference>
<dbReference type="InterPro" id="IPR029052">
    <property type="entry name" value="Metallo-depent_PP-like"/>
</dbReference>